<dbReference type="Pfam" id="PF03407">
    <property type="entry name" value="Nucleotid_trans"/>
    <property type="match status" value="1"/>
</dbReference>
<dbReference type="OMA" id="TANISHF"/>
<gene>
    <name evidence="3" type="ORF">PTTT1_LOCUS17493</name>
</gene>
<reference evidence="3" key="1">
    <citation type="submission" date="2022-02" db="EMBL/GenBank/DDBJ databases">
        <authorList>
            <person name="Giguere J D."/>
        </authorList>
    </citation>
    <scope>NUCLEOTIDE SEQUENCE</scope>
    <source>
        <strain evidence="3">CCAP 1055/1</strain>
    </source>
</reference>
<keyword evidence="1" id="KW-1133">Transmembrane helix</keyword>
<proteinExistence type="predicted"/>
<dbReference type="EMBL" id="OU594956">
    <property type="protein sequence ID" value="CAG9281764.1"/>
    <property type="molecule type" value="Genomic_DNA"/>
</dbReference>
<keyword evidence="1" id="KW-0472">Membrane</keyword>
<feature type="domain" description="Nucleotide-diphospho-sugar transferase" evidence="2">
    <location>
        <begin position="299"/>
        <end position="519"/>
    </location>
</feature>
<dbReference type="Proteomes" id="UP000836788">
    <property type="component" value="Chromosome 15"/>
</dbReference>
<name>A0A8J9X2J7_PHATR</name>
<accession>A0A8J9X2J7</accession>
<sequence>MVATRNDKTAGRHANAYRRATPYRTLALCATFGVVCFYLGVLLGSVTFASHSSCSSAEELNTRVEERVNEISSAWKYKHKLEQEDTAARIPANLHDIVQGMTRVDRNEFAALFPMGVPLDPSSPQNDQVVILHNSPRSLPTDPFAAAEASSQTTIPLLSAADATENCDNLHVVLTDHNLKRRQCVALMGQYEAFHLQKFMRLPQSGKLDPHLPLRLVNRGAHQSGRKSTKTPTMEQTMQAWSTLTPYLQNITQTLDKLRPIAASVAVDNTIVVMVCNHGQSELLLNFACAARARGLDTALEAVLVFATDEETRDLAIGLGLSVFYDPVVFGEMPKEAARAYADVKFRAMMMAKVYCVQLVSMLGYDLLFQDVDIVWLRNPLEYFHNDTSSANDEVSPDYYDVYFQDDGNHAIYYAPYSANTGFYFVRHNDKTRYFFNSLLLAGDLILTTKSHQIPLVALLQEHASMYGLKVKIFSRLENDFPGGHAYHRRKDFMKDYFAGHVNPYLFHMSWTKSKINKGKFFEQMGEWYLRDTCAQKTAQHILDLPDGTSVNQQSLVEPCCMATSVVKCHFRDKASKIPCNDSPAIDRNGRSFW</sequence>
<dbReference type="PANTHER" id="PTHR47032:SF1">
    <property type="entry name" value="UDP-D-XYLOSE:L-FUCOSE ALPHA-1,3-D-XYLOSYLTRANSFERASE-RELATED"/>
    <property type="match status" value="1"/>
</dbReference>
<dbReference type="InterPro" id="IPR052636">
    <property type="entry name" value="UDP-D-xylose:L-fucose_XylT"/>
</dbReference>
<dbReference type="PANTHER" id="PTHR47032">
    <property type="entry name" value="UDP-D-XYLOSE:L-FUCOSE ALPHA-1,3-D-XYLOSYLTRANSFERASE-RELATED"/>
    <property type="match status" value="1"/>
</dbReference>
<feature type="transmembrane region" description="Helical" evidence="1">
    <location>
        <begin position="26"/>
        <end position="49"/>
    </location>
</feature>
<dbReference type="AlphaFoldDB" id="A0A8J9X2J7"/>
<dbReference type="GO" id="GO:0016757">
    <property type="term" value="F:glycosyltransferase activity"/>
    <property type="evidence" value="ECO:0007669"/>
    <property type="project" value="TreeGrafter"/>
</dbReference>
<evidence type="ECO:0000256" key="1">
    <source>
        <dbReference type="SAM" id="Phobius"/>
    </source>
</evidence>
<dbReference type="GO" id="GO:0005794">
    <property type="term" value="C:Golgi apparatus"/>
    <property type="evidence" value="ECO:0007669"/>
    <property type="project" value="TreeGrafter"/>
</dbReference>
<keyword evidence="1" id="KW-0812">Transmembrane</keyword>
<organism evidence="3">
    <name type="scientific">Phaeodactylum tricornutum</name>
    <name type="common">Diatom</name>
    <dbReference type="NCBI Taxonomy" id="2850"/>
    <lineage>
        <taxon>Eukaryota</taxon>
        <taxon>Sar</taxon>
        <taxon>Stramenopiles</taxon>
        <taxon>Ochrophyta</taxon>
        <taxon>Bacillariophyta</taxon>
        <taxon>Bacillariophyceae</taxon>
        <taxon>Bacillariophycidae</taxon>
        <taxon>Naviculales</taxon>
        <taxon>Phaeodactylaceae</taxon>
        <taxon>Phaeodactylum</taxon>
    </lineage>
</organism>
<protein>
    <recommendedName>
        <fullName evidence="2">Nucleotide-diphospho-sugar transferase domain-containing protein</fullName>
    </recommendedName>
</protein>
<dbReference type="InterPro" id="IPR005069">
    <property type="entry name" value="Nucl-diP-sugar_transferase"/>
</dbReference>
<evidence type="ECO:0000259" key="2">
    <source>
        <dbReference type="Pfam" id="PF03407"/>
    </source>
</evidence>
<evidence type="ECO:0000313" key="3">
    <source>
        <dbReference type="EMBL" id="CAG9281764.1"/>
    </source>
</evidence>